<evidence type="ECO:0000313" key="3">
    <source>
        <dbReference type="EMBL" id="HGS05447.1"/>
    </source>
</evidence>
<accession>A0A7V4LDA1</accession>
<reference evidence="3" key="1">
    <citation type="journal article" date="2020" name="mSystems">
        <title>Genome- and Community-Level Interaction Insights into Carbon Utilization and Element Cycling Functions of Hydrothermarchaeota in Hydrothermal Sediment.</title>
        <authorList>
            <person name="Zhou Z."/>
            <person name="Liu Y."/>
            <person name="Xu W."/>
            <person name="Pan J."/>
            <person name="Luo Z.H."/>
            <person name="Li M."/>
        </authorList>
    </citation>
    <scope>NUCLEOTIDE SEQUENCE [LARGE SCALE GENOMIC DNA]</scope>
    <source>
        <strain evidence="3">SpSt-548</strain>
    </source>
</reference>
<keyword evidence="2" id="KW-0732">Signal</keyword>
<protein>
    <submittedName>
        <fullName evidence="3">Uncharacterized protein</fullName>
    </submittedName>
</protein>
<proteinExistence type="predicted"/>
<sequence length="91" mass="9633">MPKKMVTKILGVLAVGTMLTAAPVWGKGPKQGQGNVVVQETTIIHPGPASGGTPYGWSQGKKTGWHKKGTVMPPGQQKNLLEKGKVPKHLQ</sequence>
<name>A0A7V4LDA1_9BACT</name>
<gene>
    <name evidence="3" type="ORF">ENT08_06880</name>
</gene>
<dbReference type="EMBL" id="DSXI01000403">
    <property type="protein sequence ID" value="HGS05447.1"/>
    <property type="molecule type" value="Genomic_DNA"/>
</dbReference>
<feature type="region of interest" description="Disordered" evidence="1">
    <location>
        <begin position="45"/>
        <end position="91"/>
    </location>
</feature>
<feature type="chain" id="PRO_5030575357" evidence="2">
    <location>
        <begin position="27"/>
        <end position="91"/>
    </location>
</feature>
<evidence type="ECO:0000256" key="2">
    <source>
        <dbReference type="SAM" id="SignalP"/>
    </source>
</evidence>
<feature type="signal peptide" evidence="2">
    <location>
        <begin position="1"/>
        <end position="26"/>
    </location>
</feature>
<evidence type="ECO:0000256" key="1">
    <source>
        <dbReference type="SAM" id="MobiDB-lite"/>
    </source>
</evidence>
<comment type="caution">
    <text evidence="3">The sequence shown here is derived from an EMBL/GenBank/DDBJ whole genome shotgun (WGS) entry which is preliminary data.</text>
</comment>
<organism evidence="3">
    <name type="scientific">Desulfobacca acetoxidans</name>
    <dbReference type="NCBI Taxonomy" id="60893"/>
    <lineage>
        <taxon>Bacteria</taxon>
        <taxon>Pseudomonadati</taxon>
        <taxon>Thermodesulfobacteriota</taxon>
        <taxon>Desulfobaccia</taxon>
        <taxon>Desulfobaccales</taxon>
        <taxon>Desulfobaccaceae</taxon>
        <taxon>Desulfobacca</taxon>
    </lineage>
</organism>
<dbReference type="AlphaFoldDB" id="A0A7V4LDA1"/>